<name>A0A1M7F2N4_9GAMM</name>
<dbReference type="UniPathway" id="UPA00115">
    <property type="reaction ID" value="UER00409"/>
</dbReference>
<dbReference type="PANTHER" id="PTHR11054">
    <property type="entry name" value="6-PHOSPHOGLUCONOLACTONASE"/>
    <property type="match status" value="1"/>
</dbReference>
<comment type="catalytic activity">
    <reaction evidence="1 7">
        <text>6-phospho-D-glucono-1,5-lactone + H2O = 6-phospho-D-gluconate + H(+)</text>
        <dbReference type="Rhea" id="RHEA:12556"/>
        <dbReference type="ChEBI" id="CHEBI:15377"/>
        <dbReference type="ChEBI" id="CHEBI:15378"/>
        <dbReference type="ChEBI" id="CHEBI:57955"/>
        <dbReference type="ChEBI" id="CHEBI:58759"/>
        <dbReference type="EC" id="3.1.1.31"/>
    </reaction>
</comment>
<reference evidence="10 11" key="1">
    <citation type="submission" date="2016-11" db="EMBL/GenBank/DDBJ databases">
        <authorList>
            <person name="Jaros S."/>
            <person name="Januszkiewicz K."/>
            <person name="Wedrychowicz H."/>
        </authorList>
    </citation>
    <scope>NUCLEOTIDE SEQUENCE [LARGE SCALE GENOMIC DNA]</scope>
    <source>
        <strain evidence="10 11">DSM 4740</strain>
    </source>
</reference>
<comment type="similarity">
    <text evidence="4 7">Belongs to the glucosamine/galactosamine-6-phosphate isomerase family. 6-phosphogluconolactonase subfamily.</text>
</comment>
<evidence type="ECO:0000256" key="7">
    <source>
        <dbReference type="RuleBase" id="RU365095"/>
    </source>
</evidence>
<evidence type="ECO:0000256" key="6">
    <source>
        <dbReference type="ARBA" id="ARBA00020337"/>
    </source>
</evidence>
<sequence length="225" mass="24346">MSANAATPREHLAHQLAEAVAEALRTDLTRQARALLVVSGGSTPVPFFAALAHQELAWDRVDITLADERWVAEDATDSNARLVREHLLVGKAQQARFIPLTTGHSTPEEGVEEVAGRLEQLTWPASVVILGMGGDGHTASLFPDSRELSLALATDATVVAVRTPSQPQARITLSAERLHHALRHVLHISGDDKRTVLGRAMSGDDVRELPIRAFLSCPLAIYWAP</sequence>
<dbReference type="PANTHER" id="PTHR11054:SF0">
    <property type="entry name" value="6-PHOSPHOGLUCONOLACTONASE"/>
    <property type="match status" value="1"/>
</dbReference>
<evidence type="ECO:0000256" key="1">
    <source>
        <dbReference type="ARBA" id="ARBA00000832"/>
    </source>
</evidence>
<dbReference type="EMBL" id="BJXU01000040">
    <property type="protein sequence ID" value="GEN23377.1"/>
    <property type="molecule type" value="Genomic_DNA"/>
</dbReference>
<evidence type="ECO:0000256" key="4">
    <source>
        <dbReference type="ARBA" id="ARBA00010662"/>
    </source>
</evidence>
<dbReference type="InterPro" id="IPR037171">
    <property type="entry name" value="NagB/RpiA_transferase-like"/>
</dbReference>
<dbReference type="GO" id="GO:0006098">
    <property type="term" value="P:pentose-phosphate shunt"/>
    <property type="evidence" value="ECO:0007669"/>
    <property type="project" value="UniProtKB-UniPathway"/>
</dbReference>
<organism evidence="10 11">
    <name type="scientific">Halomonas cupida</name>
    <dbReference type="NCBI Taxonomy" id="44933"/>
    <lineage>
        <taxon>Bacteria</taxon>
        <taxon>Pseudomonadati</taxon>
        <taxon>Pseudomonadota</taxon>
        <taxon>Gammaproteobacteria</taxon>
        <taxon>Oceanospirillales</taxon>
        <taxon>Halomonadaceae</taxon>
        <taxon>Halomonas</taxon>
    </lineage>
</organism>
<dbReference type="GO" id="GO:0005975">
    <property type="term" value="P:carbohydrate metabolic process"/>
    <property type="evidence" value="ECO:0007669"/>
    <property type="project" value="UniProtKB-UniRule"/>
</dbReference>
<dbReference type="EMBL" id="FRCA01000004">
    <property type="protein sequence ID" value="SHL98344.1"/>
    <property type="molecule type" value="Genomic_DNA"/>
</dbReference>
<dbReference type="SUPFAM" id="SSF100950">
    <property type="entry name" value="NagB/RpiA/CoA transferase-like"/>
    <property type="match status" value="1"/>
</dbReference>
<dbReference type="Proteomes" id="UP000184123">
    <property type="component" value="Unassembled WGS sequence"/>
</dbReference>
<evidence type="ECO:0000256" key="5">
    <source>
        <dbReference type="ARBA" id="ARBA00013198"/>
    </source>
</evidence>
<evidence type="ECO:0000313" key="12">
    <source>
        <dbReference type="Proteomes" id="UP000321726"/>
    </source>
</evidence>
<dbReference type="Gene3D" id="3.40.50.1360">
    <property type="match status" value="1"/>
</dbReference>
<feature type="domain" description="Glucosamine/galactosamine-6-phosphate isomerase" evidence="8">
    <location>
        <begin position="9"/>
        <end position="215"/>
    </location>
</feature>
<dbReference type="GO" id="GO:0017057">
    <property type="term" value="F:6-phosphogluconolactonase activity"/>
    <property type="evidence" value="ECO:0007669"/>
    <property type="project" value="UniProtKB-UniRule"/>
</dbReference>
<evidence type="ECO:0000313" key="11">
    <source>
        <dbReference type="Proteomes" id="UP000184123"/>
    </source>
</evidence>
<dbReference type="InterPro" id="IPR006148">
    <property type="entry name" value="Glc/Gal-6P_isomerase"/>
</dbReference>
<comment type="function">
    <text evidence="2 7">Hydrolysis of 6-phosphogluconolactone to 6-phosphogluconate.</text>
</comment>
<dbReference type="InterPro" id="IPR039104">
    <property type="entry name" value="6PGL"/>
</dbReference>
<dbReference type="InterPro" id="IPR005900">
    <property type="entry name" value="6-phosphogluconolactonase_DevB"/>
</dbReference>
<evidence type="ECO:0000313" key="9">
    <source>
        <dbReference type="EMBL" id="GEN23377.1"/>
    </source>
</evidence>
<dbReference type="OrthoDB" id="9810967at2"/>
<keyword evidence="7" id="KW-0378">Hydrolase</keyword>
<evidence type="ECO:0000313" key="10">
    <source>
        <dbReference type="EMBL" id="SHL98344.1"/>
    </source>
</evidence>
<keyword evidence="12" id="KW-1185">Reference proteome</keyword>
<evidence type="ECO:0000256" key="3">
    <source>
        <dbReference type="ARBA" id="ARBA00004961"/>
    </source>
</evidence>
<evidence type="ECO:0000256" key="2">
    <source>
        <dbReference type="ARBA" id="ARBA00002681"/>
    </source>
</evidence>
<dbReference type="Proteomes" id="UP000321726">
    <property type="component" value="Unassembled WGS sequence"/>
</dbReference>
<dbReference type="CDD" id="cd01400">
    <property type="entry name" value="6PGL"/>
    <property type="match status" value="1"/>
</dbReference>
<gene>
    <name evidence="7 9" type="primary">pgl</name>
    <name evidence="9" type="ORF">HCU01_13260</name>
    <name evidence="10" type="ORF">SAMN05660971_01907</name>
</gene>
<comment type="pathway">
    <text evidence="3 7">Carbohydrate degradation; pentose phosphate pathway; D-ribulose 5-phosphate from D-glucose 6-phosphate (oxidative stage): step 2/3.</text>
</comment>
<dbReference type="AlphaFoldDB" id="A0A1M7F2N4"/>
<protein>
    <recommendedName>
        <fullName evidence="6 7">6-phosphogluconolactonase</fullName>
        <shortName evidence="7">6PGL</shortName>
        <ecNumber evidence="5 7">3.1.1.31</ecNumber>
    </recommendedName>
</protein>
<accession>A0A1M7F2N4</accession>
<dbReference type="STRING" id="44933.SAMN05660971_01907"/>
<dbReference type="EC" id="3.1.1.31" evidence="5 7"/>
<dbReference type="NCBIfam" id="TIGR01198">
    <property type="entry name" value="pgl"/>
    <property type="match status" value="1"/>
</dbReference>
<dbReference type="Pfam" id="PF01182">
    <property type="entry name" value="Glucosamine_iso"/>
    <property type="match status" value="1"/>
</dbReference>
<evidence type="ECO:0000259" key="8">
    <source>
        <dbReference type="Pfam" id="PF01182"/>
    </source>
</evidence>
<proteinExistence type="inferred from homology"/>
<reference evidence="9 12" key="2">
    <citation type="submission" date="2019-07" db="EMBL/GenBank/DDBJ databases">
        <title>Whole genome shotgun sequence of Halomonas cupida NBRC 102219.</title>
        <authorList>
            <person name="Hosoyama A."/>
            <person name="Uohara A."/>
            <person name="Ohji S."/>
            <person name="Ichikawa N."/>
        </authorList>
    </citation>
    <scope>NUCLEOTIDE SEQUENCE [LARGE SCALE GENOMIC DNA]</scope>
    <source>
        <strain evidence="9 12">NBRC 102219</strain>
    </source>
</reference>
<dbReference type="RefSeq" id="WP_073434945.1">
    <property type="nucleotide sequence ID" value="NZ_BJXU01000040.1"/>
</dbReference>